<feature type="region of interest" description="Disordered" evidence="8">
    <location>
        <begin position="540"/>
        <end position="584"/>
    </location>
</feature>
<dbReference type="Gene3D" id="3.40.50.300">
    <property type="entry name" value="P-loop containing nucleotide triphosphate hydrolases"/>
    <property type="match status" value="1"/>
</dbReference>
<dbReference type="InterPro" id="IPR057927">
    <property type="entry name" value="RAD24-like_helical"/>
</dbReference>
<dbReference type="GeneID" id="8298403"/>
<evidence type="ECO:0000256" key="6">
    <source>
        <dbReference type="ARBA" id="ARBA00023242"/>
    </source>
</evidence>
<proteinExistence type="inferred from homology"/>
<dbReference type="VEuPathDB" id="FungiDB:CTRG_00503"/>
<dbReference type="EMBL" id="GG692395">
    <property type="protein sequence ID" value="EER35764.1"/>
    <property type="molecule type" value="Genomic_DNA"/>
</dbReference>
<dbReference type="PANTHER" id="PTHR12172">
    <property type="entry name" value="CELL CYCLE CHECKPOINT PROTEIN RAD17"/>
    <property type="match status" value="1"/>
</dbReference>
<dbReference type="GO" id="GO:0033314">
    <property type="term" value="P:mitotic DNA replication checkpoint signaling"/>
    <property type="evidence" value="ECO:0007669"/>
    <property type="project" value="TreeGrafter"/>
</dbReference>
<dbReference type="GO" id="GO:0005634">
    <property type="term" value="C:nucleus"/>
    <property type="evidence" value="ECO:0007669"/>
    <property type="project" value="UniProtKB-SubCell"/>
</dbReference>
<keyword evidence="5" id="KW-0067">ATP-binding</keyword>
<dbReference type="HOGENOM" id="CLU_027373_0_0_1"/>
<keyword evidence="6" id="KW-0539">Nucleus</keyword>
<evidence type="ECO:0000256" key="8">
    <source>
        <dbReference type="SAM" id="MobiDB-lite"/>
    </source>
</evidence>
<dbReference type="Pfam" id="PF03215">
    <property type="entry name" value="Rad17"/>
    <property type="match status" value="2"/>
</dbReference>
<evidence type="ECO:0000259" key="9">
    <source>
        <dbReference type="Pfam" id="PF25812"/>
    </source>
</evidence>
<dbReference type="SUPFAM" id="SSF52540">
    <property type="entry name" value="P-loop containing nucleoside triphosphate hydrolases"/>
    <property type="match status" value="1"/>
</dbReference>
<dbReference type="GO" id="GO:0003689">
    <property type="term" value="F:DNA clamp loader activity"/>
    <property type="evidence" value="ECO:0007669"/>
    <property type="project" value="TreeGrafter"/>
</dbReference>
<protein>
    <recommendedName>
        <fullName evidence="9">Checkpoint protein RAD24-like helical bundle domain-containing protein</fullName>
    </recommendedName>
</protein>
<dbReference type="RefSeq" id="XP_002545722.1">
    <property type="nucleotide sequence ID" value="XM_002545676.1"/>
</dbReference>
<evidence type="ECO:0000313" key="11">
    <source>
        <dbReference type="Proteomes" id="UP000002037"/>
    </source>
</evidence>
<feature type="compositionally biased region" description="Acidic residues" evidence="8">
    <location>
        <begin position="540"/>
        <end position="575"/>
    </location>
</feature>
<evidence type="ECO:0000313" key="10">
    <source>
        <dbReference type="EMBL" id="EER35764.1"/>
    </source>
</evidence>
<sequence length="584" mass="67680">MPPRRKKVKVEVIESSFDEEISSESQESENFDHWSVPKSQIQTQSIQSFSSFSSLDLPEHPYQPSRQHQQVQQQQWIDKYRPKNVSDICINPTKLKQVKESLLGMINHTSRSKILILSGPSGSSKSTTIKLLANELLPHQDVFEDSKIIEYNESEDFLKFLQECKYKKESIVLIEELPNVYHQDTLIKFRQGLKNWIYQDILNLPPLVICLSELEYNSNGDNEGFRNSYSIDNNLTVDTLLSKEISKLDQVENIKFNKIANRFLKKTINKIIKDEHLIRSIGTTRLNEFLDEIFKIGDIRSIICNLEMWVKNVKSNSSIGLDSYLRENSINLFHAIGKIIYSTSTVNDQKGNDNIDLKSIEQVLNQYPDKNKDLLNLGVLENYHIYNDSQYDISLASCIVDDLSINDLLSIGNVGIRSARVNLRKVPKQGVNKMKMKFPRHFKMNKMIKKTSNQINSYRKYINPRNSFQDLNLIDGCLIPIIYNKRKTQGFRYNRLGGKFQEIYADEDMPLKEEEEGDGIIYEYDQFEIDIQNRINEELEIDNSDDELSDPIEDSQDDSNNNDDDDDVFSSDSELDLLLTQGNY</sequence>
<dbReference type="InterPro" id="IPR027417">
    <property type="entry name" value="P-loop_NTPase"/>
</dbReference>
<evidence type="ECO:0000256" key="3">
    <source>
        <dbReference type="ARBA" id="ARBA00022741"/>
    </source>
</evidence>
<keyword evidence="3" id="KW-0547">Nucleotide-binding</keyword>
<dbReference type="GO" id="GO:0003682">
    <property type="term" value="F:chromatin binding"/>
    <property type="evidence" value="ECO:0007669"/>
    <property type="project" value="TreeGrafter"/>
</dbReference>
<dbReference type="InterPro" id="IPR004582">
    <property type="entry name" value="Checkpoint_prot_Rad17_Rad24"/>
</dbReference>
<dbReference type="STRING" id="294747.C5M364"/>
<gene>
    <name evidence="10" type="ORF">CTRG_00503</name>
</gene>
<reference evidence="10 11" key="1">
    <citation type="journal article" date="2009" name="Nature">
        <title>Evolution of pathogenicity and sexual reproduction in eight Candida genomes.</title>
        <authorList>
            <person name="Butler G."/>
            <person name="Rasmussen M.D."/>
            <person name="Lin M.F."/>
            <person name="Santos M.A."/>
            <person name="Sakthikumar S."/>
            <person name="Munro C.A."/>
            <person name="Rheinbay E."/>
            <person name="Grabherr M."/>
            <person name="Forche A."/>
            <person name="Reedy J.L."/>
            <person name="Agrafioti I."/>
            <person name="Arnaud M.B."/>
            <person name="Bates S."/>
            <person name="Brown A.J."/>
            <person name="Brunke S."/>
            <person name="Costanzo M.C."/>
            <person name="Fitzpatrick D.A."/>
            <person name="de Groot P.W."/>
            <person name="Harris D."/>
            <person name="Hoyer L.L."/>
            <person name="Hube B."/>
            <person name="Klis F.M."/>
            <person name="Kodira C."/>
            <person name="Lennard N."/>
            <person name="Logue M.E."/>
            <person name="Martin R."/>
            <person name="Neiman A.M."/>
            <person name="Nikolaou E."/>
            <person name="Quail M.A."/>
            <person name="Quinn J."/>
            <person name="Santos M.C."/>
            <person name="Schmitzberger F.F."/>
            <person name="Sherlock G."/>
            <person name="Shah P."/>
            <person name="Silverstein K.A."/>
            <person name="Skrzypek M.S."/>
            <person name="Soll D."/>
            <person name="Staggs R."/>
            <person name="Stansfield I."/>
            <person name="Stumpf M.P."/>
            <person name="Sudbery P.E."/>
            <person name="Srikantha T."/>
            <person name="Zeng Q."/>
            <person name="Berman J."/>
            <person name="Berriman M."/>
            <person name="Heitman J."/>
            <person name="Gow N.A."/>
            <person name="Lorenz M.C."/>
            <person name="Birren B.W."/>
            <person name="Kellis M."/>
            <person name="Cuomo C.A."/>
        </authorList>
    </citation>
    <scope>NUCLEOTIDE SEQUENCE [LARGE SCALE GENOMIC DNA]</scope>
    <source>
        <strain evidence="11">ATCC MYA-3404 / T1</strain>
    </source>
</reference>
<evidence type="ECO:0000256" key="1">
    <source>
        <dbReference type="ARBA" id="ARBA00004123"/>
    </source>
</evidence>
<comment type="similarity">
    <text evidence="2">Belongs to the rad17/RAD24 family.</text>
</comment>
<comment type="subcellular location">
    <subcellularLocation>
        <location evidence="1">Nucleus</location>
    </subcellularLocation>
</comment>
<evidence type="ECO:0000256" key="7">
    <source>
        <dbReference type="ARBA" id="ARBA00023306"/>
    </source>
</evidence>
<evidence type="ECO:0000256" key="2">
    <source>
        <dbReference type="ARBA" id="ARBA00006168"/>
    </source>
</evidence>
<dbReference type="GO" id="GO:0006281">
    <property type="term" value="P:DNA repair"/>
    <property type="evidence" value="ECO:0007669"/>
    <property type="project" value="InterPro"/>
</dbReference>
<organism evidence="10 11">
    <name type="scientific">Candida tropicalis (strain ATCC MYA-3404 / T1)</name>
    <name type="common">Yeast</name>
    <dbReference type="NCBI Taxonomy" id="294747"/>
    <lineage>
        <taxon>Eukaryota</taxon>
        <taxon>Fungi</taxon>
        <taxon>Dikarya</taxon>
        <taxon>Ascomycota</taxon>
        <taxon>Saccharomycotina</taxon>
        <taxon>Pichiomycetes</taxon>
        <taxon>Debaryomycetaceae</taxon>
        <taxon>Candida/Lodderomyces clade</taxon>
        <taxon>Candida</taxon>
    </lineage>
</organism>
<dbReference type="eggNOG" id="KOG1970">
    <property type="taxonomic scope" value="Eukaryota"/>
</dbReference>
<dbReference type="Proteomes" id="UP000002037">
    <property type="component" value="Unassembled WGS sequence"/>
</dbReference>
<dbReference type="AlphaFoldDB" id="C5M364"/>
<evidence type="ECO:0000256" key="4">
    <source>
        <dbReference type="ARBA" id="ARBA00022763"/>
    </source>
</evidence>
<dbReference type="GO" id="GO:0000077">
    <property type="term" value="P:DNA damage checkpoint signaling"/>
    <property type="evidence" value="ECO:0007669"/>
    <property type="project" value="TreeGrafter"/>
</dbReference>
<dbReference type="GO" id="GO:0005524">
    <property type="term" value="F:ATP binding"/>
    <property type="evidence" value="ECO:0007669"/>
    <property type="project" value="UniProtKB-KW"/>
</dbReference>
<dbReference type="Pfam" id="PF25812">
    <property type="entry name" value="RAD24_helical"/>
    <property type="match status" value="1"/>
</dbReference>
<keyword evidence="4" id="KW-0227">DNA damage</keyword>
<keyword evidence="11" id="KW-1185">Reference proteome</keyword>
<keyword evidence="7" id="KW-0131">Cell cycle</keyword>
<dbReference type="PANTHER" id="PTHR12172:SF0">
    <property type="entry name" value="CELL CYCLE CHECKPOINT PROTEIN RAD17"/>
    <property type="match status" value="1"/>
</dbReference>
<dbReference type="OrthoDB" id="10265971at2759"/>
<evidence type="ECO:0000256" key="5">
    <source>
        <dbReference type="ARBA" id="ARBA00022840"/>
    </source>
</evidence>
<name>C5M364_CANTT</name>
<accession>C5M364</accession>
<dbReference type="KEGG" id="ctp:CTRG_00503"/>
<feature type="domain" description="Checkpoint protein RAD24-like helical bundle" evidence="9">
    <location>
        <begin position="327"/>
        <end position="447"/>
    </location>
</feature>